<comment type="similarity">
    <text evidence="1">Belongs to the AHA1 family.</text>
</comment>
<gene>
    <name evidence="3" type="ordered locus">sce1128</name>
</gene>
<sequence>MASTETSTDRIEKRVTLRAPVSRVWRAIADAREFGRWFGVELEGEFVAGKTLTGIFDEELNEAAIMDYQKSRGLRPSKVKLPEKGAVFCTVERIEPERYFSFRWIPYGIDAEADPDNEPTTLVEFRLEGVAEGTLLTIVESGFDRVPAHRRERAFRMNEGGWAAQAENIAKYVDSV</sequence>
<dbReference type="CDD" id="cd08898">
    <property type="entry name" value="SRPBCC_CalC_Aha1-like_5"/>
    <property type="match status" value="1"/>
</dbReference>
<dbReference type="HOGENOM" id="CLU_108923_2_0_7"/>
<dbReference type="Gene3D" id="3.30.530.20">
    <property type="match status" value="1"/>
</dbReference>
<evidence type="ECO:0000313" key="4">
    <source>
        <dbReference type="Proteomes" id="UP000002139"/>
    </source>
</evidence>
<dbReference type="AlphaFoldDB" id="A9F0M6"/>
<keyword evidence="4" id="KW-1185">Reference proteome</keyword>
<dbReference type="BioCyc" id="SCEL448385:SCE_RS05890-MONOMER"/>
<dbReference type="STRING" id="448385.sce1128"/>
<dbReference type="EMBL" id="AM746676">
    <property type="protein sequence ID" value="CAN91285.1"/>
    <property type="molecule type" value="Genomic_DNA"/>
</dbReference>
<organism evidence="3 4">
    <name type="scientific">Sorangium cellulosum (strain So ce56)</name>
    <name type="common">Polyangium cellulosum (strain So ce56)</name>
    <dbReference type="NCBI Taxonomy" id="448385"/>
    <lineage>
        <taxon>Bacteria</taxon>
        <taxon>Pseudomonadati</taxon>
        <taxon>Myxococcota</taxon>
        <taxon>Polyangia</taxon>
        <taxon>Polyangiales</taxon>
        <taxon>Polyangiaceae</taxon>
        <taxon>Sorangium</taxon>
    </lineage>
</organism>
<feature type="domain" description="Activator of Hsp90 ATPase homologue 1/2-like C-terminal" evidence="2">
    <location>
        <begin position="89"/>
        <end position="173"/>
    </location>
</feature>
<dbReference type="RefSeq" id="WP_012233762.1">
    <property type="nucleotide sequence ID" value="NC_010162.1"/>
</dbReference>
<evidence type="ECO:0000313" key="3">
    <source>
        <dbReference type="EMBL" id="CAN91285.1"/>
    </source>
</evidence>
<dbReference type="Proteomes" id="UP000002139">
    <property type="component" value="Chromosome"/>
</dbReference>
<evidence type="ECO:0000256" key="1">
    <source>
        <dbReference type="ARBA" id="ARBA00006817"/>
    </source>
</evidence>
<dbReference type="KEGG" id="scl:sce1128"/>
<dbReference type="Pfam" id="PF08327">
    <property type="entry name" value="AHSA1"/>
    <property type="match status" value="1"/>
</dbReference>
<dbReference type="SUPFAM" id="SSF55961">
    <property type="entry name" value="Bet v1-like"/>
    <property type="match status" value="1"/>
</dbReference>
<dbReference type="InterPro" id="IPR023393">
    <property type="entry name" value="START-like_dom_sf"/>
</dbReference>
<protein>
    <recommendedName>
        <fullName evidence="2">Activator of Hsp90 ATPase homologue 1/2-like C-terminal domain-containing protein</fullName>
    </recommendedName>
</protein>
<evidence type="ECO:0000259" key="2">
    <source>
        <dbReference type="Pfam" id="PF08327"/>
    </source>
</evidence>
<accession>A9F0M6</accession>
<reference evidence="3 4" key="1">
    <citation type="journal article" date="2007" name="Nat. Biotechnol.">
        <title>Complete genome sequence of the myxobacterium Sorangium cellulosum.</title>
        <authorList>
            <person name="Schneiker S."/>
            <person name="Perlova O."/>
            <person name="Kaiser O."/>
            <person name="Gerth K."/>
            <person name="Alici A."/>
            <person name="Altmeyer M.O."/>
            <person name="Bartels D."/>
            <person name="Bekel T."/>
            <person name="Beyer S."/>
            <person name="Bode E."/>
            <person name="Bode H.B."/>
            <person name="Bolten C.J."/>
            <person name="Choudhuri J.V."/>
            <person name="Doss S."/>
            <person name="Elnakady Y.A."/>
            <person name="Frank B."/>
            <person name="Gaigalat L."/>
            <person name="Goesmann A."/>
            <person name="Groeger C."/>
            <person name="Gross F."/>
            <person name="Jelsbak L."/>
            <person name="Jelsbak L."/>
            <person name="Kalinowski J."/>
            <person name="Kegler C."/>
            <person name="Knauber T."/>
            <person name="Konietzny S."/>
            <person name="Kopp M."/>
            <person name="Krause L."/>
            <person name="Krug D."/>
            <person name="Linke B."/>
            <person name="Mahmud T."/>
            <person name="Martinez-Arias R."/>
            <person name="McHardy A.C."/>
            <person name="Merai M."/>
            <person name="Meyer F."/>
            <person name="Mormann S."/>
            <person name="Munoz-Dorado J."/>
            <person name="Perez J."/>
            <person name="Pradella S."/>
            <person name="Rachid S."/>
            <person name="Raddatz G."/>
            <person name="Rosenau F."/>
            <person name="Rueckert C."/>
            <person name="Sasse F."/>
            <person name="Scharfe M."/>
            <person name="Schuster S.C."/>
            <person name="Suen G."/>
            <person name="Treuner-Lange A."/>
            <person name="Velicer G.J."/>
            <person name="Vorholter F.-J."/>
            <person name="Weissman K.J."/>
            <person name="Welch R.D."/>
            <person name="Wenzel S.C."/>
            <person name="Whitworth D.E."/>
            <person name="Wilhelm S."/>
            <person name="Wittmann C."/>
            <person name="Bloecker H."/>
            <person name="Puehler A."/>
            <person name="Mueller R."/>
        </authorList>
    </citation>
    <scope>NUCLEOTIDE SEQUENCE [LARGE SCALE GENOMIC DNA]</scope>
    <source>
        <strain evidence="4">So ce56</strain>
    </source>
</reference>
<dbReference type="OrthoDB" id="9800600at2"/>
<dbReference type="eggNOG" id="COG3832">
    <property type="taxonomic scope" value="Bacteria"/>
</dbReference>
<proteinExistence type="inferred from homology"/>
<dbReference type="InterPro" id="IPR013538">
    <property type="entry name" value="ASHA1/2-like_C"/>
</dbReference>
<name>A9F0M6_SORC5</name>